<dbReference type="EMBL" id="JAJKBJ010000001">
    <property type="protein sequence ID" value="MCL9682666.1"/>
    <property type="molecule type" value="Genomic_DNA"/>
</dbReference>
<proteinExistence type="predicted"/>
<dbReference type="AlphaFoldDB" id="A0A9X2CXR5"/>
<dbReference type="RefSeq" id="WP_250421393.1">
    <property type="nucleotide sequence ID" value="NZ_JAJKBJ010000001.1"/>
</dbReference>
<reference evidence="1" key="1">
    <citation type="submission" date="2021-11" db="EMBL/GenBank/DDBJ databases">
        <title>Legionella maioricencis sp. nov., a new species isolated from hot water samples in Mallorca.</title>
        <authorList>
            <person name="Crespi S."/>
            <person name="Drasar V."/>
            <person name="Salva-Serra F."/>
            <person name="Jaen-Luchoro D."/>
            <person name="Pineiro-Iglesias B."/>
            <person name="Aliaga F."/>
            <person name="Fernandez-Juarez V."/>
            <person name="Coll G."/>
            <person name="Moore E.R.B."/>
            <person name="Bennasar-Figueras A."/>
        </authorList>
    </citation>
    <scope>NUCLEOTIDE SEQUENCE</scope>
    <source>
        <strain evidence="1">HCPI-6</strain>
    </source>
</reference>
<evidence type="ECO:0000313" key="1">
    <source>
        <dbReference type="EMBL" id="MCL9682666.1"/>
    </source>
</evidence>
<evidence type="ECO:0000313" key="2">
    <source>
        <dbReference type="Proteomes" id="UP001139721"/>
    </source>
</evidence>
<sequence length="141" mass="16568">MRRSIFQPAKHRVPFQEYMHDLLKEATRINKNSNGDQRYSSAQLEIALLSFCDFKALKNEMDPDIEVDFSNVTLQYDSQAGFDWLDLSVSYKDPDAISYFQENLEKDSNFKKVYEAYKQYIRPDCALQNYEEITSPPSLKK</sequence>
<comment type="caution">
    <text evidence="1">The sequence shown here is derived from an EMBL/GenBank/DDBJ whole genome shotgun (WGS) entry which is preliminary data.</text>
</comment>
<dbReference type="Proteomes" id="UP001139721">
    <property type="component" value="Unassembled WGS sequence"/>
</dbReference>
<accession>A0A9X2CXR5</accession>
<gene>
    <name evidence="1" type="ORF">LOX96_01015</name>
</gene>
<organism evidence="1 2">
    <name type="scientific">Legionella maioricensis</name>
    <dbReference type="NCBI Taxonomy" id="2896528"/>
    <lineage>
        <taxon>Bacteria</taxon>
        <taxon>Pseudomonadati</taxon>
        <taxon>Pseudomonadota</taxon>
        <taxon>Gammaproteobacteria</taxon>
        <taxon>Legionellales</taxon>
        <taxon>Legionellaceae</taxon>
        <taxon>Legionella</taxon>
    </lineage>
</organism>
<name>A0A9X2CXR5_9GAMM</name>
<protein>
    <submittedName>
        <fullName evidence="1">Uncharacterized protein</fullName>
    </submittedName>
</protein>
<keyword evidence="2" id="KW-1185">Reference proteome</keyword>